<dbReference type="InterPro" id="IPR012506">
    <property type="entry name" value="TMEM86B-like"/>
</dbReference>
<dbReference type="Pfam" id="PF07947">
    <property type="entry name" value="YhhN"/>
    <property type="match status" value="1"/>
</dbReference>
<protein>
    <recommendedName>
        <fullName evidence="9">YhhN-like protein</fullName>
    </recommendedName>
</protein>
<evidence type="ECO:0000256" key="6">
    <source>
        <dbReference type="SAM" id="Phobius"/>
    </source>
</evidence>
<dbReference type="GO" id="GO:0016787">
    <property type="term" value="F:hydrolase activity"/>
    <property type="evidence" value="ECO:0007669"/>
    <property type="project" value="TreeGrafter"/>
</dbReference>
<name>A0A2R8C4X0_9RHOB</name>
<keyword evidence="8" id="KW-1185">Reference proteome</keyword>
<accession>A0A2R8C4X0</accession>
<sequence length="211" mass="22122">MTQVLFWFAAANALAYLFLTARHASTLRTVTKTLSVAALAVIAGLAGLWVLCLALALCAAGDALLSRETDQTFMAGIGAFALGHLAYIAVFLSHPASDLALISAQILPLVMLIGLGVVMAILLPPRAGELKGPVLAYIPIILGMGIAALALPQSGALIWVFPAAMSFVASDLILATEKFLLRPGHPLLRATPYAVWPLYWGAQAGFVIAFV</sequence>
<dbReference type="RefSeq" id="WP_108785767.1">
    <property type="nucleotide sequence ID" value="NZ_ONZG01000002.1"/>
</dbReference>
<feature type="transmembrane region" description="Helical" evidence="6">
    <location>
        <begin position="72"/>
        <end position="93"/>
    </location>
</feature>
<keyword evidence="3 6" id="KW-0812">Transmembrane</keyword>
<keyword evidence="5 6" id="KW-0472">Membrane</keyword>
<feature type="transmembrane region" description="Helical" evidence="6">
    <location>
        <begin position="99"/>
        <end position="122"/>
    </location>
</feature>
<dbReference type="GO" id="GO:0016020">
    <property type="term" value="C:membrane"/>
    <property type="evidence" value="ECO:0007669"/>
    <property type="project" value="UniProtKB-SubCell"/>
</dbReference>
<feature type="transmembrane region" description="Helical" evidence="6">
    <location>
        <begin position="134"/>
        <end position="151"/>
    </location>
</feature>
<organism evidence="7 8">
    <name type="scientific">Falsiruegeria mediterranea M17</name>
    <dbReference type="NCBI Taxonomy" id="1200281"/>
    <lineage>
        <taxon>Bacteria</taxon>
        <taxon>Pseudomonadati</taxon>
        <taxon>Pseudomonadota</taxon>
        <taxon>Alphaproteobacteria</taxon>
        <taxon>Rhodobacterales</taxon>
        <taxon>Roseobacteraceae</taxon>
        <taxon>Falsiruegeria</taxon>
    </lineage>
</organism>
<comment type="subcellular location">
    <subcellularLocation>
        <location evidence="1">Membrane</location>
        <topology evidence="1">Multi-pass membrane protein</topology>
    </subcellularLocation>
</comment>
<gene>
    <name evidence="7" type="ORF">TRM7615_00981</name>
</gene>
<dbReference type="Proteomes" id="UP000244898">
    <property type="component" value="Unassembled WGS sequence"/>
</dbReference>
<evidence type="ECO:0008006" key="9">
    <source>
        <dbReference type="Google" id="ProtNLM"/>
    </source>
</evidence>
<proteinExistence type="inferred from homology"/>
<evidence type="ECO:0000256" key="1">
    <source>
        <dbReference type="ARBA" id="ARBA00004141"/>
    </source>
</evidence>
<reference evidence="8" key="1">
    <citation type="submission" date="2018-03" db="EMBL/GenBank/DDBJ databases">
        <authorList>
            <person name="Rodrigo-Torres L."/>
            <person name="Arahal R. D."/>
            <person name="Lucena T."/>
        </authorList>
    </citation>
    <scope>NUCLEOTIDE SEQUENCE [LARGE SCALE GENOMIC DNA]</scope>
    <source>
        <strain evidence="8">CECT 7615</strain>
    </source>
</reference>
<evidence type="ECO:0000256" key="2">
    <source>
        <dbReference type="ARBA" id="ARBA00007375"/>
    </source>
</evidence>
<evidence type="ECO:0000313" key="8">
    <source>
        <dbReference type="Proteomes" id="UP000244898"/>
    </source>
</evidence>
<dbReference type="PANTHER" id="PTHR31885">
    <property type="entry name" value="GH04784P"/>
    <property type="match status" value="1"/>
</dbReference>
<dbReference type="PANTHER" id="PTHR31885:SF6">
    <property type="entry name" value="GH04784P"/>
    <property type="match status" value="1"/>
</dbReference>
<feature type="transmembrane region" description="Helical" evidence="6">
    <location>
        <begin position="157"/>
        <end position="181"/>
    </location>
</feature>
<dbReference type="AlphaFoldDB" id="A0A2R8C4X0"/>
<evidence type="ECO:0000256" key="5">
    <source>
        <dbReference type="ARBA" id="ARBA00023136"/>
    </source>
</evidence>
<feature type="transmembrane region" description="Helical" evidence="6">
    <location>
        <begin position="34"/>
        <end position="60"/>
    </location>
</feature>
<keyword evidence="4 6" id="KW-1133">Transmembrane helix</keyword>
<evidence type="ECO:0000313" key="7">
    <source>
        <dbReference type="EMBL" id="SPJ27491.1"/>
    </source>
</evidence>
<dbReference type="OrthoDB" id="345840at2"/>
<feature type="transmembrane region" description="Helical" evidence="6">
    <location>
        <begin position="193"/>
        <end position="210"/>
    </location>
</feature>
<comment type="similarity">
    <text evidence="2">Belongs to the TMEM86 family.</text>
</comment>
<dbReference type="EMBL" id="ONZG01000002">
    <property type="protein sequence ID" value="SPJ27491.1"/>
    <property type="molecule type" value="Genomic_DNA"/>
</dbReference>
<evidence type="ECO:0000256" key="3">
    <source>
        <dbReference type="ARBA" id="ARBA00022692"/>
    </source>
</evidence>
<evidence type="ECO:0000256" key="4">
    <source>
        <dbReference type="ARBA" id="ARBA00022989"/>
    </source>
</evidence>